<dbReference type="eggNOG" id="KOG1056">
    <property type="taxonomic scope" value="Eukaryota"/>
</dbReference>
<dbReference type="Pfam" id="PF00003">
    <property type="entry name" value="7tm_3"/>
    <property type="match status" value="1"/>
</dbReference>
<dbReference type="PRINTS" id="PR01535">
    <property type="entry name" value="VOMERONASL2R"/>
</dbReference>
<reference evidence="15" key="1">
    <citation type="submission" date="2009-12" db="EMBL/GenBank/DDBJ databases">
        <title>The Genome Sequence of Anolis carolinensis (Green Anole Lizard).</title>
        <authorList>
            <consortium name="The Genome Sequencing Platform"/>
            <person name="Di Palma F."/>
            <person name="Alfoldi J."/>
            <person name="Heiman D."/>
            <person name="Young S."/>
            <person name="Grabherr M."/>
            <person name="Johnson J."/>
            <person name="Lander E.S."/>
            <person name="Lindblad-Toh K."/>
        </authorList>
    </citation>
    <scope>NUCLEOTIDE SEQUENCE [LARGE SCALE GENOMIC DNA]</scope>
    <source>
        <strain evidence="15">JBL SC #1</strain>
    </source>
</reference>
<feature type="transmembrane region" description="Helical" evidence="12">
    <location>
        <begin position="733"/>
        <end position="758"/>
    </location>
</feature>
<evidence type="ECO:0000256" key="4">
    <source>
        <dbReference type="ARBA" id="ARBA00022692"/>
    </source>
</evidence>
<evidence type="ECO:0000313" key="16">
    <source>
        <dbReference type="Proteomes" id="UP000001646"/>
    </source>
</evidence>
<dbReference type="Gene3D" id="3.40.50.2300">
    <property type="match status" value="2"/>
</dbReference>
<evidence type="ECO:0000256" key="5">
    <source>
        <dbReference type="ARBA" id="ARBA00022729"/>
    </source>
</evidence>
<comment type="similarity">
    <text evidence="2">Belongs to the G-protein coupled receptor 3 family.</text>
</comment>
<evidence type="ECO:0000256" key="2">
    <source>
        <dbReference type="ARBA" id="ARBA00007242"/>
    </source>
</evidence>
<dbReference type="SUPFAM" id="SSF53822">
    <property type="entry name" value="Periplasmic binding protein-like I"/>
    <property type="match status" value="1"/>
</dbReference>
<dbReference type="FunFam" id="2.10.50.30:FF:000002">
    <property type="entry name" value="Vomeronasal 2 receptor, h1"/>
    <property type="match status" value="1"/>
</dbReference>
<evidence type="ECO:0000256" key="3">
    <source>
        <dbReference type="ARBA" id="ARBA00022475"/>
    </source>
</evidence>
<feature type="transmembrane region" description="Helical" evidence="12">
    <location>
        <begin position="646"/>
        <end position="670"/>
    </location>
</feature>
<dbReference type="InterPro" id="IPR011500">
    <property type="entry name" value="GPCR_3_9-Cys_dom"/>
</dbReference>
<feature type="transmembrane region" description="Helical" evidence="12">
    <location>
        <begin position="770"/>
        <end position="790"/>
    </location>
</feature>
<evidence type="ECO:0000256" key="12">
    <source>
        <dbReference type="SAM" id="Phobius"/>
    </source>
</evidence>
<dbReference type="GO" id="GO:0005886">
    <property type="term" value="C:plasma membrane"/>
    <property type="evidence" value="ECO:0000318"/>
    <property type="project" value="GO_Central"/>
</dbReference>
<keyword evidence="6 12" id="KW-1133">Transmembrane helix</keyword>
<keyword evidence="16" id="KW-1185">Reference proteome</keyword>
<evidence type="ECO:0000256" key="8">
    <source>
        <dbReference type="ARBA" id="ARBA00023136"/>
    </source>
</evidence>
<sequence length="851" mass="96246">KIFKDICWELVVFFVLNTMCVHHPSSHQKPNFISPLITLYPIPFFLYAKTKNYQHVLALVFAVKEINKNPILLPNISLGFHIYDTFSARMAHHNTLKLLSAQNRIVPNYICDRQYNLVSVIGGQSSEISLHMATILDIYKIPQIGYSILAPVIGVKEKLPSFYRMVPGEKWQYMGIVLLLLHFHWTWIGIIASHDDKGENFVQTILPMLFQHKICTSVIERTQSIADILENSQVLHDILAIADSLTSSTVKVYIVNADFITVSCLEWLIYLYETVSGIIQLSRGKMWLMTAHWDFSSDMFHRNFDIRVFHGALSLASHSNEVLGFAKFLKELHPNSPKGDGFIKIIWEQAFNCLFSDSEEATENNICTGEEKLEMLPGTFFETSMTAQSYSIYNAIYAITHALDKMLSSSTSKLKTTANRRRLLIHSFLRNISFNNSAGDPVSFDENGELASGFDIINWVIFPNKSFARVNVGRMDPQAFLGPKFTIDGEAVMWHNSFNQVVPISLCNHNCDPGYRRQKIEGKPFCCYDCVPCPHGVFFLSDQDDCLPCPADKFPNRKQDGCLPKTLHFISFTEPLGMTSAILSLSFALITVFVLGIFIKYKNTPVVKANNRNLTYCLLISLLLCFLCALLFIGKPLQINCYLRQPAFGVIFSVAVSCMLAKTITVVVAFMATKPGTKISKWVGKGLAKCILLSCPLIQVSICVVWLCTAPPFPNFDMYSQAEEIIVECNEGSVTMFYCVLGYMGLLAFITFTVAFLARKLPDGFNEAKFITFSMVMFCSVWLSFILSYLSTKGKYIIAVEIFSILTSSFGLLSCIFFPKCYIIMLRPELNSKDQNYHSHRKDTVHTFCAF</sequence>
<feature type="transmembrane region" description="Helical" evidence="12">
    <location>
        <begin position="691"/>
        <end position="713"/>
    </location>
</feature>
<dbReference type="Pfam" id="PF07562">
    <property type="entry name" value="NCD3G"/>
    <property type="match status" value="1"/>
</dbReference>
<dbReference type="SUPFAM" id="SSF81665">
    <property type="entry name" value="Calcium ATPase, transmembrane domain M"/>
    <property type="match status" value="1"/>
</dbReference>
<dbReference type="GeneTree" id="ENSGT00950000182788"/>
<protein>
    <recommendedName>
        <fullName evidence="14">G-protein coupled receptors family 3 profile domain-containing protein</fullName>
    </recommendedName>
</protein>
<keyword evidence="4 12" id="KW-0812">Transmembrane</keyword>
<dbReference type="InParanoid" id="H9GU95"/>
<organism evidence="15 16">
    <name type="scientific">Anolis carolinensis</name>
    <name type="common">Green anole</name>
    <name type="synonym">American chameleon</name>
    <dbReference type="NCBI Taxonomy" id="28377"/>
    <lineage>
        <taxon>Eukaryota</taxon>
        <taxon>Metazoa</taxon>
        <taxon>Chordata</taxon>
        <taxon>Craniata</taxon>
        <taxon>Vertebrata</taxon>
        <taxon>Euteleostomi</taxon>
        <taxon>Lepidosauria</taxon>
        <taxon>Squamata</taxon>
        <taxon>Bifurcata</taxon>
        <taxon>Unidentata</taxon>
        <taxon>Episquamata</taxon>
        <taxon>Toxicofera</taxon>
        <taxon>Iguania</taxon>
        <taxon>Dactyloidae</taxon>
        <taxon>Anolis</taxon>
    </lineage>
</organism>
<evidence type="ECO:0000256" key="10">
    <source>
        <dbReference type="ARBA" id="ARBA00023180"/>
    </source>
</evidence>
<proteinExistence type="inferred from homology"/>
<dbReference type="InterPro" id="IPR001828">
    <property type="entry name" value="ANF_lig-bd_rcpt"/>
</dbReference>
<dbReference type="InterPro" id="IPR000337">
    <property type="entry name" value="GPCR_3"/>
</dbReference>
<dbReference type="InterPro" id="IPR000068">
    <property type="entry name" value="GPCR_3_Ca_sens_rcpt-rel"/>
</dbReference>
<evidence type="ECO:0000256" key="9">
    <source>
        <dbReference type="ARBA" id="ARBA00023170"/>
    </source>
</evidence>
<keyword evidence="8 12" id="KW-0472">Membrane</keyword>
<evidence type="ECO:0000256" key="13">
    <source>
        <dbReference type="SAM" id="SignalP"/>
    </source>
</evidence>
<feature type="transmembrane region" description="Helical" evidence="12">
    <location>
        <begin position="581"/>
        <end position="601"/>
    </location>
</feature>
<keyword evidence="5 13" id="KW-0732">Signal</keyword>
<evidence type="ECO:0000259" key="14">
    <source>
        <dbReference type="PROSITE" id="PS50259"/>
    </source>
</evidence>
<keyword evidence="11" id="KW-0807">Transducer</keyword>
<evidence type="ECO:0000256" key="1">
    <source>
        <dbReference type="ARBA" id="ARBA00004651"/>
    </source>
</evidence>
<reference evidence="15" key="2">
    <citation type="submission" date="2025-08" db="UniProtKB">
        <authorList>
            <consortium name="Ensembl"/>
        </authorList>
    </citation>
    <scope>IDENTIFICATION</scope>
</reference>
<dbReference type="Proteomes" id="UP000001646">
    <property type="component" value="Unplaced"/>
</dbReference>
<feature type="transmembrane region" description="Helical" evidence="12">
    <location>
        <begin position="613"/>
        <end position="634"/>
    </location>
</feature>
<keyword evidence="10" id="KW-0325">Glycoprotein</keyword>
<dbReference type="Bgee" id="ENSACAG00000024824">
    <property type="expression patterns" value="Expressed in dewlap and 1 other cell type or tissue"/>
</dbReference>
<feature type="domain" description="G-protein coupled receptors family 3 profile" evidence="14">
    <location>
        <begin position="576"/>
        <end position="840"/>
    </location>
</feature>
<evidence type="ECO:0000256" key="7">
    <source>
        <dbReference type="ARBA" id="ARBA00023040"/>
    </source>
</evidence>
<dbReference type="PANTHER" id="PTHR24061:SF599">
    <property type="entry name" value="G-PROTEIN COUPLED RECEPTORS FAMILY 3 PROFILE DOMAIN-CONTAINING PROTEIN"/>
    <property type="match status" value="1"/>
</dbReference>
<dbReference type="CDD" id="cd15283">
    <property type="entry name" value="7tmC_V2R_pheromone"/>
    <property type="match status" value="1"/>
</dbReference>
<dbReference type="GO" id="GO:0004930">
    <property type="term" value="F:G protein-coupled receptor activity"/>
    <property type="evidence" value="ECO:0000318"/>
    <property type="project" value="GO_Central"/>
</dbReference>
<evidence type="ECO:0000313" key="15">
    <source>
        <dbReference type="Ensembl" id="ENSACAP00000020579.2"/>
    </source>
</evidence>
<keyword evidence="7" id="KW-0297">G-protein coupled receptor</keyword>
<dbReference type="InterPro" id="IPR028082">
    <property type="entry name" value="Peripla_BP_I"/>
</dbReference>
<keyword evidence="3" id="KW-1003">Cell membrane</keyword>
<feature type="signal peptide" evidence="13">
    <location>
        <begin position="1"/>
        <end position="22"/>
    </location>
</feature>
<reference evidence="15" key="3">
    <citation type="submission" date="2025-09" db="UniProtKB">
        <authorList>
            <consortium name="Ensembl"/>
        </authorList>
    </citation>
    <scope>IDENTIFICATION</scope>
</reference>
<evidence type="ECO:0000256" key="6">
    <source>
        <dbReference type="ARBA" id="ARBA00022989"/>
    </source>
</evidence>
<dbReference type="PANTHER" id="PTHR24061">
    <property type="entry name" value="CALCIUM-SENSING RECEPTOR-RELATED"/>
    <property type="match status" value="1"/>
</dbReference>
<dbReference type="PROSITE" id="PS50259">
    <property type="entry name" value="G_PROTEIN_RECEP_F3_4"/>
    <property type="match status" value="1"/>
</dbReference>
<dbReference type="InterPro" id="IPR023298">
    <property type="entry name" value="ATPase_P-typ_TM_dom_sf"/>
</dbReference>
<dbReference type="InterPro" id="IPR038550">
    <property type="entry name" value="GPCR_3_9-Cys_sf"/>
</dbReference>
<dbReference type="PROSITE" id="PS00981">
    <property type="entry name" value="G_PROTEIN_RECEP_F3_3"/>
    <property type="match status" value="1"/>
</dbReference>
<dbReference type="AlphaFoldDB" id="H9GU95"/>
<accession>H9GU95</accession>
<feature type="transmembrane region" description="Helical" evidence="12">
    <location>
        <begin position="796"/>
        <end position="818"/>
    </location>
</feature>
<dbReference type="InterPro" id="IPR017979">
    <property type="entry name" value="GPCR_3_CS"/>
</dbReference>
<dbReference type="HOGENOM" id="CLU_005389_5_1_1"/>
<dbReference type="FunFam" id="3.40.50.2300:FF:000024">
    <property type="entry name" value="Vomeronasal 2, receptor 73"/>
    <property type="match status" value="1"/>
</dbReference>
<comment type="subcellular location">
    <subcellularLocation>
        <location evidence="1">Cell membrane</location>
        <topology evidence="1">Multi-pass membrane protein</topology>
    </subcellularLocation>
</comment>
<dbReference type="PRINTS" id="PR00248">
    <property type="entry name" value="GPCRMGR"/>
</dbReference>
<evidence type="ECO:0000256" key="11">
    <source>
        <dbReference type="ARBA" id="ARBA00023224"/>
    </source>
</evidence>
<dbReference type="InterPro" id="IPR004073">
    <property type="entry name" value="GPCR_3_vmron_rcpt_2"/>
</dbReference>
<name>H9GU95_ANOCA</name>
<feature type="chain" id="PRO_5033025193" description="G-protein coupled receptors family 3 profile domain-containing protein" evidence="13">
    <location>
        <begin position="23"/>
        <end position="851"/>
    </location>
</feature>
<dbReference type="Ensembl" id="ENSACAT00000023036.2">
    <property type="protein sequence ID" value="ENSACAP00000020579.2"/>
    <property type="gene ID" value="ENSACAG00000024824.3"/>
</dbReference>
<dbReference type="Gene3D" id="2.10.50.30">
    <property type="entry name" value="GPCR, family 3, nine cysteines domain"/>
    <property type="match status" value="1"/>
</dbReference>
<dbReference type="Pfam" id="PF01094">
    <property type="entry name" value="ANF_receptor"/>
    <property type="match status" value="1"/>
</dbReference>
<keyword evidence="9" id="KW-0675">Receptor</keyword>
<dbReference type="InterPro" id="IPR017978">
    <property type="entry name" value="GPCR_3_C"/>
</dbReference>